<dbReference type="EMBL" id="VNFH01000004">
    <property type="protein sequence ID" value="TVU71331.1"/>
    <property type="molecule type" value="Genomic_DNA"/>
</dbReference>
<feature type="transmembrane region" description="Helical" evidence="1">
    <location>
        <begin position="38"/>
        <end position="56"/>
    </location>
</feature>
<keyword evidence="2" id="KW-0732">Signal</keyword>
<dbReference type="AlphaFoldDB" id="A0A558HQI6"/>
<feature type="signal peptide" evidence="2">
    <location>
        <begin position="1"/>
        <end position="22"/>
    </location>
</feature>
<comment type="caution">
    <text evidence="3">The sequence shown here is derived from an EMBL/GenBank/DDBJ whole genome shotgun (WGS) entry which is preliminary data.</text>
</comment>
<feature type="transmembrane region" description="Helical" evidence="1">
    <location>
        <begin position="118"/>
        <end position="137"/>
    </location>
</feature>
<gene>
    <name evidence="3" type="ORF">FQP86_07390</name>
</gene>
<keyword evidence="4" id="KW-1185">Reference proteome</keyword>
<evidence type="ECO:0000313" key="3">
    <source>
        <dbReference type="EMBL" id="TVU71331.1"/>
    </source>
</evidence>
<dbReference type="PIRSF" id="PIRSF016919">
    <property type="entry name" value="HupE_UreJ"/>
    <property type="match status" value="1"/>
</dbReference>
<keyword evidence="1" id="KW-0812">Transmembrane</keyword>
<feature type="transmembrane region" description="Helical" evidence="1">
    <location>
        <begin position="176"/>
        <end position="193"/>
    </location>
</feature>
<feature type="transmembrane region" description="Helical" evidence="1">
    <location>
        <begin position="143"/>
        <end position="164"/>
    </location>
</feature>
<dbReference type="Proteomes" id="UP000319941">
    <property type="component" value="Unassembled WGS sequence"/>
</dbReference>
<dbReference type="OrthoDB" id="9808192at2"/>
<organism evidence="3 4">
    <name type="scientific">Cobetia crustatorum</name>
    <dbReference type="NCBI Taxonomy" id="553385"/>
    <lineage>
        <taxon>Bacteria</taxon>
        <taxon>Pseudomonadati</taxon>
        <taxon>Pseudomonadota</taxon>
        <taxon>Gammaproteobacteria</taxon>
        <taxon>Oceanospirillales</taxon>
        <taxon>Halomonadaceae</taxon>
        <taxon>Cobetia</taxon>
    </lineage>
</organism>
<feature type="transmembrane region" description="Helical" evidence="1">
    <location>
        <begin position="92"/>
        <end position="113"/>
    </location>
</feature>
<evidence type="ECO:0000313" key="4">
    <source>
        <dbReference type="Proteomes" id="UP000319941"/>
    </source>
</evidence>
<keyword evidence="1" id="KW-0472">Membrane</keyword>
<proteinExistence type="predicted"/>
<evidence type="ECO:0000256" key="2">
    <source>
        <dbReference type="SAM" id="SignalP"/>
    </source>
</evidence>
<protein>
    <submittedName>
        <fullName evidence="3">HupE/UreJ family protein</fullName>
    </submittedName>
</protein>
<dbReference type="STRING" id="553385.GCA_000591415_02579"/>
<evidence type="ECO:0000256" key="1">
    <source>
        <dbReference type="SAM" id="Phobius"/>
    </source>
</evidence>
<dbReference type="Pfam" id="PF04955">
    <property type="entry name" value="HupE_UreJ"/>
    <property type="match status" value="1"/>
</dbReference>
<name>A0A558HQI6_9GAMM</name>
<feature type="chain" id="PRO_5021755847" evidence="2">
    <location>
        <begin position="23"/>
        <end position="194"/>
    </location>
</feature>
<sequence>MKRSHSALLATSLLLVATSASAHPGHDAHGLMAGLTHPFTGLDHLLAMLAIGIWSARQSRALRLGTPLLMVIGMLAGAGIALLSGGQALHALIAEQGILLSVLVSGALVALLLRLPTLAGAVMVAGFMAFHGFAHALEMPAAGSAMGYMAGFVVATLALALLGRAVGQRLMSVPTIASRLVGGAVMASAVMMAV</sequence>
<feature type="transmembrane region" description="Helical" evidence="1">
    <location>
        <begin position="68"/>
        <end position="86"/>
    </location>
</feature>
<dbReference type="RefSeq" id="WP_144727221.1">
    <property type="nucleotide sequence ID" value="NZ_CAWOWR010000097.1"/>
</dbReference>
<accession>A0A558HQI6</accession>
<reference evidence="3 4" key="1">
    <citation type="submission" date="2019-07" db="EMBL/GenBank/DDBJ databases">
        <title>Diversity of Bacteria from Kongsfjorden, Arctic.</title>
        <authorList>
            <person name="Yu Y."/>
        </authorList>
    </citation>
    <scope>NUCLEOTIDE SEQUENCE [LARGE SCALE GENOMIC DNA]</scope>
    <source>
        <strain evidence="3 4">SM1923</strain>
    </source>
</reference>
<keyword evidence="1" id="KW-1133">Transmembrane helix</keyword>
<dbReference type="InterPro" id="IPR007038">
    <property type="entry name" value="HupE_UreJ"/>
</dbReference>